<evidence type="ECO:0000313" key="1">
    <source>
        <dbReference type="EMBL" id="RAK90645.1"/>
    </source>
</evidence>
<keyword evidence="2" id="KW-1185">Reference proteome</keyword>
<dbReference type="Proteomes" id="UP000249748">
    <property type="component" value="Unassembled WGS sequence"/>
</dbReference>
<protein>
    <submittedName>
        <fullName evidence="1">Uncharacterized protein</fullName>
    </submittedName>
</protein>
<proteinExistence type="predicted"/>
<gene>
    <name evidence="1" type="ORF">BO79DRAFT_143572</name>
</gene>
<feature type="non-terminal residue" evidence="1">
    <location>
        <position position="1"/>
    </location>
</feature>
<name>A0ACD1IJ60_9EURO</name>
<accession>A0ACD1IJ60</accession>
<organism evidence="1 2">
    <name type="scientific">Aspergillus costaricaensis CBS 115574</name>
    <dbReference type="NCBI Taxonomy" id="1448317"/>
    <lineage>
        <taxon>Eukaryota</taxon>
        <taxon>Fungi</taxon>
        <taxon>Dikarya</taxon>
        <taxon>Ascomycota</taxon>
        <taxon>Pezizomycotina</taxon>
        <taxon>Eurotiomycetes</taxon>
        <taxon>Eurotiomycetidae</taxon>
        <taxon>Eurotiales</taxon>
        <taxon>Aspergillaceae</taxon>
        <taxon>Aspergillus</taxon>
        <taxon>Aspergillus subgen. Circumdati</taxon>
    </lineage>
</organism>
<reference evidence="1" key="1">
    <citation type="submission" date="2018-02" db="EMBL/GenBank/DDBJ databases">
        <title>The genomes of Aspergillus section Nigri reveals drivers in fungal speciation.</title>
        <authorList>
            <consortium name="DOE Joint Genome Institute"/>
            <person name="Vesth T.C."/>
            <person name="Nybo J."/>
            <person name="Theobald S."/>
            <person name="Brandl J."/>
            <person name="Frisvad J.C."/>
            <person name="Nielsen K.F."/>
            <person name="Lyhne E.K."/>
            <person name="Kogle M.E."/>
            <person name="Kuo A."/>
            <person name="Riley R."/>
            <person name="Clum A."/>
            <person name="Nolan M."/>
            <person name="Lipzen A."/>
            <person name="Salamov A."/>
            <person name="Henrissat B."/>
            <person name="Wiebenga A."/>
            <person name="De vries R.P."/>
            <person name="Grigoriev I.V."/>
            <person name="Mortensen U.H."/>
            <person name="Andersen M.R."/>
            <person name="Baker S.E."/>
        </authorList>
    </citation>
    <scope>NUCLEOTIDE SEQUENCE</scope>
    <source>
        <strain evidence="1">CBS 115574</strain>
    </source>
</reference>
<dbReference type="EMBL" id="KZ824544">
    <property type="protein sequence ID" value="RAK90645.1"/>
    <property type="molecule type" value="Genomic_DNA"/>
</dbReference>
<sequence length="50" mass="5892">EVESKLPGSYYKYLNIFSKITVNTLLFYYPGVDHAIKIIKNIKRKEKKIS</sequence>
<evidence type="ECO:0000313" key="2">
    <source>
        <dbReference type="Proteomes" id="UP000249748"/>
    </source>
</evidence>